<reference evidence="1 3" key="1">
    <citation type="submission" date="2024-04" db="EMBL/GenBank/DDBJ databases">
        <title>Dissimilatory iodate-reducing microorganisms contribute to the enrichment of iodine in groundwater.</title>
        <authorList>
            <person name="Jiang Z."/>
        </authorList>
    </citation>
    <scope>NUCLEOTIDE SEQUENCE [LARGE SCALE GENOMIC DNA]</scope>
    <source>
        <strain evidence="1 3">NCP973</strain>
        <plasmid evidence="2 3">unnamed1</plasmid>
    </source>
</reference>
<evidence type="ECO:0000313" key="3">
    <source>
        <dbReference type="Proteomes" id="UP001479520"/>
    </source>
</evidence>
<keyword evidence="3" id="KW-1185">Reference proteome</keyword>
<dbReference type="Pfam" id="PF02810">
    <property type="entry name" value="SEC-C"/>
    <property type="match status" value="1"/>
</dbReference>
<dbReference type="EMBL" id="CP151407">
    <property type="protein sequence ID" value="WZJ23224.1"/>
    <property type="molecule type" value="Genomic_DNA"/>
</dbReference>
<evidence type="ECO:0000313" key="2">
    <source>
        <dbReference type="EMBL" id="WZJ23224.1"/>
    </source>
</evidence>
<dbReference type="Proteomes" id="UP001479520">
    <property type="component" value="Chromosome"/>
</dbReference>
<dbReference type="PANTHER" id="PTHR33747:SF1">
    <property type="entry name" value="ADENYLATE CYCLASE-ASSOCIATED CAP C-TERMINAL DOMAIN-CONTAINING PROTEIN"/>
    <property type="match status" value="1"/>
</dbReference>
<geneLocation type="plasmid" evidence="2 3">
    <name>unnamed1</name>
</geneLocation>
<sequence length="709" mass="79402">MRSESDVFAELAVLSTSPGYVHALAYICHQDNFITYEKEMKVADMQKLFTHSRLIRTEITTLIGLVVQKEIDWQLPEPATMQEYIDRTYRLMDEFHAAIGASLFHSIKTIGDPSTPQGSILREPIFYGGESAYSFQYRDFSVEKYGHDEVWLSSKKGFSIQAAAGVVRAIGEIQNTKVLATHRAMLKAPPADWTILPGFCLSAEEVECISGVSLKEVKAVLDAFTLQDRNTHFSDASAFNSVAASPLIPLPDGRVLLLQYYSIVEALYESPFYWMAADDAYKATAFKHRGEFTESFVVNRLTKVFGAENVLRNVDLFQGKNKAGEIDVLVTFGDRLIVVQAKSKRLTLEARKGNDGQIKADFQKAITDSYEQGLLCARHLLAGDCVLRSPQNSEIKLPWKPKEVFILNVVSDHYPALSFQARQFLKQEVSEGIRPPFIMDIFLLDAMTEMLETPLRLLGYINQRVLHADKLLIQHELIALSFHLKENLWLSDEHDMVLLDDDISADLDLAMTIRREGIPGNRTPDGILTRFAGTAFERLIRQIEQRGDPATIELGFLLLTIGEDTCRHIDNGIQEVIRQAKFDGAVHDFTVSLGEAQEGICIHCNPGETDAAAKKLAAHCHLRKYTLKARKWFGLCLDTDESIRTGVVLDYPWHQSDEMDAQTAGMQRRPGITLSGSSAMRGKAKIGRNDLCPCGSGMKYKKCHLGKAD</sequence>
<protein>
    <submittedName>
        <fullName evidence="1">SEC-C metal-binding domain-containing protein</fullName>
    </submittedName>
</protein>
<organism evidence="1 3">
    <name type="scientific">Azonexus hydrophilus</name>
    <dbReference type="NCBI Taxonomy" id="418702"/>
    <lineage>
        <taxon>Bacteria</taxon>
        <taxon>Pseudomonadati</taxon>
        <taxon>Pseudomonadota</taxon>
        <taxon>Betaproteobacteria</taxon>
        <taxon>Rhodocyclales</taxon>
        <taxon>Azonexaceae</taxon>
        <taxon>Azonexus</taxon>
    </lineage>
</organism>
<dbReference type="Proteomes" id="UP001479520">
    <property type="component" value="Plasmid unnamed1"/>
</dbReference>
<evidence type="ECO:0000313" key="1">
    <source>
        <dbReference type="EMBL" id="WZJ20257.1"/>
    </source>
</evidence>
<dbReference type="Gene3D" id="3.10.450.50">
    <property type="match status" value="1"/>
</dbReference>
<name>A0ABZ2XE68_9RHOO</name>
<dbReference type="PANTHER" id="PTHR33747">
    <property type="entry name" value="UPF0225 PROTEIN SCO1677"/>
    <property type="match status" value="1"/>
</dbReference>
<proteinExistence type="predicted"/>
<accession>A0ABZ2XE68</accession>
<dbReference type="SUPFAM" id="SSF103642">
    <property type="entry name" value="Sec-C motif"/>
    <property type="match status" value="1"/>
</dbReference>
<dbReference type="EMBL" id="CP151406">
    <property type="protein sequence ID" value="WZJ20257.1"/>
    <property type="molecule type" value="Genomic_DNA"/>
</dbReference>
<dbReference type="InterPro" id="IPR004027">
    <property type="entry name" value="SEC_C_motif"/>
</dbReference>
<dbReference type="RefSeq" id="WP_341743049.1">
    <property type="nucleotide sequence ID" value="NZ_CP151406.1"/>
</dbReference>
<keyword evidence="2" id="KW-0614">Plasmid</keyword>
<gene>
    <name evidence="1" type="ORF">AADV58_09840</name>
    <name evidence="2" type="ORF">AADV58_17600</name>
</gene>